<dbReference type="AlphaFoldDB" id="A0A7C9THE7"/>
<evidence type="ECO:0000313" key="4">
    <source>
        <dbReference type="Proteomes" id="UP000484255"/>
    </source>
</evidence>
<feature type="domain" description="FHA" evidence="1">
    <location>
        <begin position="210"/>
        <end position="253"/>
    </location>
</feature>
<dbReference type="PROSITE" id="PS50006">
    <property type="entry name" value="FHA_DOMAIN"/>
    <property type="match status" value="1"/>
</dbReference>
<evidence type="ECO:0000313" key="3">
    <source>
        <dbReference type="EMBL" id="NDY90559.1"/>
    </source>
</evidence>
<dbReference type="Pfam" id="PF00498">
    <property type="entry name" value="FHA"/>
    <property type="match status" value="1"/>
</dbReference>
<dbReference type="InterPro" id="IPR001054">
    <property type="entry name" value="A/G_cyclase"/>
</dbReference>
<dbReference type="CDD" id="cd00060">
    <property type="entry name" value="FHA"/>
    <property type="match status" value="1"/>
</dbReference>
<organism evidence="3 4">
    <name type="scientific">Ideonella livida</name>
    <dbReference type="NCBI Taxonomy" id="2707176"/>
    <lineage>
        <taxon>Bacteria</taxon>
        <taxon>Pseudomonadati</taxon>
        <taxon>Pseudomonadota</taxon>
        <taxon>Betaproteobacteria</taxon>
        <taxon>Burkholderiales</taxon>
        <taxon>Sphaerotilaceae</taxon>
        <taxon>Ideonella</taxon>
    </lineage>
</organism>
<dbReference type="EMBL" id="JAAGOH010000004">
    <property type="protein sequence ID" value="NDY90559.1"/>
    <property type="molecule type" value="Genomic_DNA"/>
</dbReference>
<feature type="domain" description="Guanylate cyclase" evidence="2">
    <location>
        <begin position="8"/>
        <end position="120"/>
    </location>
</feature>
<dbReference type="PANTHER" id="PTHR43081:SF1">
    <property type="entry name" value="ADENYLATE CYCLASE, TERMINAL-DIFFERENTIATION SPECIFIC"/>
    <property type="match status" value="1"/>
</dbReference>
<comment type="caution">
    <text evidence="3">The sequence shown here is derived from an EMBL/GenBank/DDBJ whole genome shotgun (WGS) entry which is preliminary data.</text>
</comment>
<dbReference type="SUPFAM" id="SSF55073">
    <property type="entry name" value="Nucleotide cyclase"/>
    <property type="match status" value="1"/>
</dbReference>
<reference evidence="3 4" key="1">
    <citation type="submission" date="2020-02" db="EMBL/GenBank/DDBJ databases">
        <title>Ideonella bacterium strain TBM-1.</title>
        <authorList>
            <person name="Chen W.-M."/>
        </authorList>
    </citation>
    <scope>NUCLEOTIDE SEQUENCE [LARGE SCALE GENOMIC DNA]</scope>
    <source>
        <strain evidence="3 4">TBM-1</strain>
    </source>
</reference>
<dbReference type="Gene3D" id="3.30.70.1230">
    <property type="entry name" value="Nucleotide cyclase"/>
    <property type="match status" value="1"/>
</dbReference>
<dbReference type="GO" id="GO:0004016">
    <property type="term" value="F:adenylate cyclase activity"/>
    <property type="evidence" value="ECO:0007669"/>
    <property type="project" value="UniProtKB-ARBA"/>
</dbReference>
<dbReference type="InterPro" id="IPR029787">
    <property type="entry name" value="Nucleotide_cyclase"/>
</dbReference>
<accession>A0A7C9THE7</accession>
<evidence type="ECO:0000259" key="1">
    <source>
        <dbReference type="PROSITE" id="PS50006"/>
    </source>
</evidence>
<sequence>MGNVSRRTVLFADLRGSTGLYESLGNTVAAEHVTRAVHEVAHAVERHRGVVVKTLGDGLLAVFARPGGALNAALEAQQRLGVVAPGAPQLHLQLGLGVGDVVEVDGDCFGDAVNVAARLLDHADTGETLVTRDFWRELSEPLQLQFRSLPPMQLRGRQEPVEVLVHCASPSDSLLTHQGTRTGETALPALGIMLSWRGKTLCRARGQLPLQIGRNPDCGVVIDDGRVSRSHARIDAAGAGLELLDLSINGTFVRFGDDDEVLSLRRGSCTLHGHGAIGLGAPPSDGRTPTITFATITQPHELDHL</sequence>
<dbReference type="PANTHER" id="PTHR43081">
    <property type="entry name" value="ADENYLATE CYCLASE, TERMINAL-DIFFERENTIATION SPECIFIC-RELATED"/>
    <property type="match status" value="1"/>
</dbReference>
<dbReference type="RefSeq" id="WP_163456417.1">
    <property type="nucleotide sequence ID" value="NZ_JAAGOH010000004.1"/>
</dbReference>
<evidence type="ECO:0000259" key="2">
    <source>
        <dbReference type="PROSITE" id="PS50125"/>
    </source>
</evidence>
<dbReference type="PROSITE" id="PS50125">
    <property type="entry name" value="GUANYLATE_CYCLASE_2"/>
    <property type="match status" value="1"/>
</dbReference>
<protein>
    <submittedName>
        <fullName evidence="3">Adenylate/guanylate cyclase domain-containing protein</fullName>
    </submittedName>
</protein>
<dbReference type="Pfam" id="PF00211">
    <property type="entry name" value="Guanylate_cyc"/>
    <property type="match status" value="1"/>
</dbReference>
<dbReference type="InterPro" id="IPR000253">
    <property type="entry name" value="FHA_dom"/>
</dbReference>
<keyword evidence="4" id="KW-1185">Reference proteome</keyword>
<dbReference type="CDD" id="cd07302">
    <property type="entry name" value="CHD"/>
    <property type="match status" value="1"/>
</dbReference>
<gene>
    <name evidence="3" type="ORF">G3A44_05020</name>
</gene>
<dbReference type="InterPro" id="IPR050697">
    <property type="entry name" value="Adenylyl/Guanylyl_Cyclase_3/4"/>
</dbReference>
<dbReference type="GO" id="GO:0035556">
    <property type="term" value="P:intracellular signal transduction"/>
    <property type="evidence" value="ECO:0007669"/>
    <property type="project" value="InterPro"/>
</dbReference>
<dbReference type="SUPFAM" id="SSF49879">
    <property type="entry name" value="SMAD/FHA domain"/>
    <property type="match status" value="1"/>
</dbReference>
<dbReference type="InterPro" id="IPR008984">
    <property type="entry name" value="SMAD_FHA_dom_sf"/>
</dbReference>
<dbReference type="GO" id="GO:0009190">
    <property type="term" value="P:cyclic nucleotide biosynthetic process"/>
    <property type="evidence" value="ECO:0007669"/>
    <property type="project" value="InterPro"/>
</dbReference>
<dbReference type="Proteomes" id="UP000484255">
    <property type="component" value="Unassembled WGS sequence"/>
</dbReference>
<proteinExistence type="predicted"/>
<name>A0A7C9THE7_9BURK</name>
<dbReference type="Gene3D" id="2.60.200.20">
    <property type="match status" value="1"/>
</dbReference>